<dbReference type="EMBL" id="PCSX01000028">
    <property type="protein sequence ID" value="PIP58143.1"/>
    <property type="molecule type" value="Genomic_DNA"/>
</dbReference>
<dbReference type="PANTHER" id="PTHR12526">
    <property type="entry name" value="GLYCOSYLTRANSFERASE"/>
    <property type="match status" value="1"/>
</dbReference>
<comment type="caution">
    <text evidence="2">The sequence shown here is derived from an EMBL/GenBank/DDBJ whole genome shotgun (WGS) entry which is preliminary data.</text>
</comment>
<dbReference type="CDD" id="cd03801">
    <property type="entry name" value="GT4_PimA-like"/>
    <property type="match status" value="1"/>
</dbReference>
<reference evidence="2 3" key="1">
    <citation type="submission" date="2017-09" db="EMBL/GenBank/DDBJ databases">
        <title>Depth-based differentiation of microbial function through sediment-hosted aquifers and enrichment of novel symbionts in the deep terrestrial subsurface.</title>
        <authorList>
            <person name="Probst A.J."/>
            <person name="Ladd B."/>
            <person name="Jarett J.K."/>
            <person name="Geller-Mcgrath D.E."/>
            <person name="Sieber C.M."/>
            <person name="Emerson J.B."/>
            <person name="Anantharaman K."/>
            <person name="Thomas B.C."/>
            <person name="Malmstrom R."/>
            <person name="Stieglmeier M."/>
            <person name="Klingl A."/>
            <person name="Woyke T."/>
            <person name="Ryan C.M."/>
            <person name="Banfield J.F."/>
        </authorList>
    </citation>
    <scope>NUCLEOTIDE SEQUENCE [LARGE SCALE GENOMIC DNA]</scope>
    <source>
        <strain evidence="2">CG22_combo_CG10-13_8_21_14_all_37_9</strain>
    </source>
</reference>
<dbReference type="GO" id="GO:0016757">
    <property type="term" value="F:glycosyltransferase activity"/>
    <property type="evidence" value="ECO:0007669"/>
    <property type="project" value="InterPro"/>
</dbReference>
<dbReference type="Gene3D" id="3.40.50.2000">
    <property type="entry name" value="Glycogen Phosphorylase B"/>
    <property type="match status" value="2"/>
</dbReference>
<dbReference type="AlphaFoldDB" id="A0A2H0BKD7"/>
<dbReference type="InterPro" id="IPR001296">
    <property type="entry name" value="Glyco_trans_1"/>
</dbReference>
<dbReference type="Proteomes" id="UP000229334">
    <property type="component" value="Unassembled WGS sequence"/>
</dbReference>
<name>A0A2H0BKD7_9BACT</name>
<accession>A0A2H0BKD7</accession>
<protein>
    <recommendedName>
        <fullName evidence="1">Glycosyl transferase family 1 domain-containing protein</fullName>
    </recommendedName>
</protein>
<proteinExistence type="predicted"/>
<evidence type="ECO:0000313" key="2">
    <source>
        <dbReference type="EMBL" id="PIP58143.1"/>
    </source>
</evidence>
<organism evidence="2 3">
    <name type="scientific">Candidatus Vogelbacteria bacterium CG22_combo_CG10-13_8_21_14_all_37_9</name>
    <dbReference type="NCBI Taxonomy" id="1975046"/>
    <lineage>
        <taxon>Bacteria</taxon>
        <taxon>Candidatus Vogeliibacteriota</taxon>
    </lineage>
</organism>
<gene>
    <name evidence="2" type="ORF">COX02_01725</name>
</gene>
<sequence>MPKKPIILVATGLFPPEIGGPATYAKILLEELPAHGWEVKILNFSELKSYPKLIRHLMYFTRVWKTLPLVDQVYALDPVSVGLPVMLACFFRRRSYFLRVAGDYAWEQGQQRFGVETDLDRFSLESRNYSWPVRGFKKIQTIVAYRAKQVIVPSQYLKKIVSNWGLVPGKIKVIYNAFEIDNNQIKDLTIETDKKPIIFSVGRLVPWKGFATLISIVPRLLLKEPNLQLIIAGDGPDYQFLKEQIKQLNLGANVKLLGRLSQADLFKQLVEAKVFVLNSAYEGFSHQLLEVMALGVPIVTTIIGGNPELISSGENGLLVPYDDKTALIEAIEQLLFDPVLNQKLVRGAKSRVVTFNKERMIKELIAILEDNENF</sequence>
<evidence type="ECO:0000259" key="1">
    <source>
        <dbReference type="Pfam" id="PF00534"/>
    </source>
</evidence>
<feature type="domain" description="Glycosyl transferase family 1" evidence="1">
    <location>
        <begin position="191"/>
        <end position="350"/>
    </location>
</feature>
<dbReference type="SUPFAM" id="SSF53756">
    <property type="entry name" value="UDP-Glycosyltransferase/glycogen phosphorylase"/>
    <property type="match status" value="1"/>
</dbReference>
<evidence type="ECO:0000313" key="3">
    <source>
        <dbReference type="Proteomes" id="UP000229334"/>
    </source>
</evidence>
<dbReference type="Pfam" id="PF00534">
    <property type="entry name" value="Glycos_transf_1"/>
    <property type="match status" value="1"/>
</dbReference>